<dbReference type="Proteomes" id="UP001057452">
    <property type="component" value="Chromosome 12"/>
</dbReference>
<gene>
    <name evidence="1" type="ORF">KUCAC02_008557</name>
</gene>
<organism evidence="1 2">
    <name type="scientific">Chaenocephalus aceratus</name>
    <name type="common">Blackfin icefish</name>
    <name type="synonym">Chaenichthys aceratus</name>
    <dbReference type="NCBI Taxonomy" id="36190"/>
    <lineage>
        <taxon>Eukaryota</taxon>
        <taxon>Metazoa</taxon>
        <taxon>Chordata</taxon>
        <taxon>Craniata</taxon>
        <taxon>Vertebrata</taxon>
        <taxon>Euteleostomi</taxon>
        <taxon>Actinopterygii</taxon>
        <taxon>Neopterygii</taxon>
        <taxon>Teleostei</taxon>
        <taxon>Neoteleostei</taxon>
        <taxon>Acanthomorphata</taxon>
        <taxon>Eupercaria</taxon>
        <taxon>Perciformes</taxon>
        <taxon>Notothenioidei</taxon>
        <taxon>Channichthyidae</taxon>
        <taxon>Chaenocephalus</taxon>
    </lineage>
</organism>
<evidence type="ECO:0000313" key="1">
    <source>
        <dbReference type="EMBL" id="KAI4816222.1"/>
    </source>
</evidence>
<keyword evidence="2" id="KW-1185">Reference proteome</keyword>
<evidence type="ECO:0000313" key="2">
    <source>
        <dbReference type="Proteomes" id="UP001057452"/>
    </source>
</evidence>
<proteinExistence type="predicted"/>
<comment type="caution">
    <text evidence="1">The sequence shown here is derived from an EMBL/GenBank/DDBJ whole genome shotgun (WGS) entry which is preliminary data.</text>
</comment>
<feature type="non-terminal residue" evidence="1">
    <location>
        <position position="87"/>
    </location>
</feature>
<protein>
    <submittedName>
        <fullName evidence="1">Uncharacterized protein</fullName>
    </submittedName>
</protein>
<reference evidence="1" key="1">
    <citation type="submission" date="2022-05" db="EMBL/GenBank/DDBJ databases">
        <title>Chromosome-level genome of Chaenocephalus aceratus.</title>
        <authorList>
            <person name="Park H."/>
        </authorList>
    </citation>
    <scope>NUCLEOTIDE SEQUENCE</scope>
    <source>
        <strain evidence="1">KU_202001</strain>
    </source>
</reference>
<dbReference type="EMBL" id="CM043796">
    <property type="protein sequence ID" value="KAI4816222.1"/>
    <property type="molecule type" value="Genomic_DNA"/>
</dbReference>
<sequence>DSPNPFSYKSYPDPATLKSQVPRTTLRSAVELSCDLLCLIHEAFKKRSWSVSVETSGPICSGAAKVARALAADRRKLSRKVVPGMVP</sequence>
<name>A0ACB9WQX2_CHAAC</name>
<accession>A0ACB9WQX2</accession>
<feature type="non-terminal residue" evidence="1">
    <location>
        <position position="1"/>
    </location>
</feature>